<dbReference type="Pfam" id="PF00240">
    <property type="entry name" value="ubiquitin"/>
    <property type="match status" value="3"/>
</dbReference>
<dbReference type="InterPro" id="IPR050158">
    <property type="entry name" value="Ubiquitin_ubiquitin-like"/>
</dbReference>
<dbReference type="SUPFAM" id="SSF54236">
    <property type="entry name" value="Ubiquitin-like"/>
    <property type="match status" value="3"/>
</dbReference>
<dbReference type="PRINTS" id="PR00348">
    <property type="entry name" value="UBIQUITIN"/>
</dbReference>
<proteinExistence type="inferred from homology"/>
<reference evidence="11" key="3">
    <citation type="submission" date="2014-09" db="EMBL/GenBank/DDBJ databases">
        <authorList>
            <person name="Magalhaes I.L.F."/>
            <person name="Oliveira U."/>
            <person name="Santos F.R."/>
            <person name="Vidigal T.H.D.A."/>
            <person name="Brescovit A.D."/>
            <person name="Santos A.J."/>
        </authorList>
    </citation>
    <scope>NUCLEOTIDE SEQUENCE</scope>
</reference>
<dbReference type="InterPro" id="IPR029071">
    <property type="entry name" value="Ubiquitin-like_domsf"/>
</dbReference>
<keyword evidence="8" id="KW-0539">Nucleus</keyword>
<reference evidence="10" key="1">
    <citation type="journal article" date="2014" name="PLoS ONE">
        <title>Transcriptome-Based Identification of ABC Transporters in the Western Tarnished Plant Bug Lygus hesperus.</title>
        <authorList>
            <person name="Hull J.J."/>
            <person name="Chaney K."/>
            <person name="Geib S.M."/>
            <person name="Fabrick J.A."/>
            <person name="Brent C.S."/>
            <person name="Walsh D."/>
            <person name="Lavine L.C."/>
        </authorList>
    </citation>
    <scope>NUCLEOTIDE SEQUENCE</scope>
</reference>
<comment type="similarity">
    <text evidence="3">Belongs to the ubiquitin family.</text>
</comment>
<accession>A0A0A9WPC9</accession>
<dbReference type="EMBL" id="GDHC01019743">
    <property type="protein sequence ID" value="JAP98885.1"/>
    <property type="molecule type" value="Transcribed_RNA"/>
</dbReference>
<evidence type="ECO:0000256" key="2">
    <source>
        <dbReference type="ARBA" id="ARBA00004496"/>
    </source>
</evidence>
<dbReference type="PANTHER" id="PTHR10666">
    <property type="entry name" value="UBIQUITIN"/>
    <property type="match status" value="1"/>
</dbReference>
<dbReference type="InterPro" id="IPR019956">
    <property type="entry name" value="Ubiquitin_dom"/>
</dbReference>
<dbReference type="Gene3D" id="3.10.20.90">
    <property type="entry name" value="Phosphatidylinositol 3-kinase Catalytic Subunit, Chain A, domain 1"/>
    <property type="match status" value="3"/>
</dbReference>
<sequence length="249" mass="28387">MEIFVETIELAQHSELSDHNMKKESTLHKVLGLKRGMEIFVKTRTGKNITIEPSDTIENVKRKIRDEDGILPDQQRLVFTGPQLEDKHTLSDYHIHKGSTLHMVLGLKGCSQIFVKTLDGKTITLDVKPSYSIEDVKAMLQHKTGIPIDDQRLIFDGKQLENGRALSDYMKIFVRTHNPGKTIPLEVLPSDTIEHVKALIRYKEGIPLQEQILFRELAFGNQLDDSRTLLDCNLQKNCTLHLVLKLQGE</sequence>
<evidence type="ECO:0000313" key="13">
    <source>
        <dbReference type="EMBL" id="JAQ03240.1"/>
    </source>
</evidence>
<evidence type="ECO:0000259" key="9">
    <source>
        <dbReference type="PROSITE" id="PS50053"/>
    </source>
</evidence>
<dbReference type="EMBL" id="GBHO01033282">
    <property type="protein sequence ID" value="JAG10322.1"/>
    <property type="molecule type" value="Transcribed_RNA"/>
</dbReference>
<dbReference type="FunFam" id="3.10.20.90:FF:000469">
    <property type="entry name" value="Polyubiquitin-C"/>
    <property type="match status" value="1"/>
</dbReference>
<name>A0A0A9WPC9_LYGHE</name>
<dbReference type="AlphaFoldDB" id="A0A0A9WPC9"/>
<keyword evidence="6" id="KW-0677">Repeat</keyword>
<keyword evidence="5" id="KW-1017">Isopeptide bond</keyword>
<keyword evidence="7" id="KW-0832">Ubl conjugation</keyword>
<evidence type="ECO:0000313" key="11">
    <source>
        <dbReference type="EMBL" id="JAG53300.1"/>
    </source>
</evidence>
<gene>
    <name evidence="10" type="primary">Ubb</name>
    <name evidence="12" type="synonym">Ubb_0</name>
    <name evidence="13" type="synonym">Ubb_1</name>
    <name evidence="10" type="ORF">CM83_24673</name>
    <name evidence="12" type="ORF">g.43264</name>
    <name evidence="13" type="ORF">g.43265</name>
</gene>
<dbReference type="PROSITE" id="PS50053">
    <property type="entry name" value="UBIQUITIN_2"/>
    <property type="match status" value="3"/>
</dbReference>
<dbReference type="GO" id="GO:0005634">
    <property type="term" value="C:nucleus"/>
    <property type="evidence" value="ECO:0007669"/>
    <property type="project" value="UniProtKB-SubCell"/>
</dbReference>
<keyword evidence="4" id="KW-0963">Cytoplasm</keyword>
<evidence type="ECO:0000313" key="12">
    <source>
        <dbReference type="EMBL" id="JAP98885.1"/>
    </source>
</evidence>
<dbReference type="InterPro" id="IPR000626">
    <property type="entry name" value="Ubiquitin-like_dom"/>
</dbReference>
<evidence type="ECO:0000256" key="6">
    <source>
        <dbReference type="ARBA" id="ARBA00022737"/>
    </source>
</evidence>
<feature type="domain" description="Ubiquitin-like" evidence="9">
    <location>
        <begin position="37"/>
        <end position="110"/>
    </location>
</feature>
<organism evidence="10">
    <name type="scientific">Lygus hesperus</name>
    <name type="common">Western plant bug</name>
    <dbReference type="NCBI Taxonomy" id="30085"/>
    <lineage>
        <taxon>Eukaryota</taxon>
        <taxon>Metazoa</taxon>
        <taxon>Ecdysozoa</taxon>
        <taxon>Arthropoda</taxon>
        <taxon>Hexapoda</taxon>
        <taxon>Insecta</taxon>
        <taxon>Pterygota</taxon>
        <taxon>Neoptera</taxon>
        <taxon>Paraneoptera</taxon>
        <taxon>Hemiptera</taxon>
        <taxon>Heteroptera</taxon>
        <taxon>Panheteroptera</taxon>
        <taxon>Cimicomorpha</taxon>
        <taxon>Miridae</taxon>
        <taxon>Mirini</taxon>
        <taxon>Lygus</taxon>
    </lineage>
</organism>
<dbReference type="SMART" id="SM00213">
    <property type="entry name" value="UBQ"/>
    <property type="match status" value="3"/>
</dbReference>
<dbReference type="GO" id="GO:0005737">
    <property type="term" value="C:cytoplasm"/>
    <property type="evidence" value="ECO:0007669"/>
    <property type="project" value="UniProtKB-SubCell"/>
</dbReference>
<feature type="domain" description="Ubiquitin-like" evidence="9">
    <location>
        <begin position="111"/>
        <end position="169"/>
    </location>
</feature>
<evidence type="ECO:0000256" key="8">
    <source>
        <dbReference type="ARBA" id="ARBA00023242"/>
    </source>
</evidence>
<evidence type="ECO:0000256" key="5">
    <source>
        <dbReference type="ARBA" id="ARBA00022499"/>
    </source>
</evidence>
<evidence type="ECO:0000256" key="7">
    <source>
        <dbReference type="ARBA" id="ARBA00022843"/>
    </source>
</evidence>
<evidence type="ECO:0000256" key="1">
    <source>
        <dbReference type="ARBA" id="ARBA00004123"/>
    </source>
</evidence>
<dbReference type="EMBL" id="GDHC01015389">
    <property type="protein sequence ID" value="JAQ03240.1"/>
    <property type="molecule type" value="Transcribed_RNA"/>
</dbReference>
<reference evidence="10" key="2">
    <citation type="submission" date="2014-07" db="EMBL/GenBank/DDBJ databases">
        <authorList>
            <person name="Hull J."/>
        </authorList>
    </citation>
    <scope>NUCLEOTIDE SEQUENCE</scope>
</reference>
<dbReference type="EMBL" id="GBRD01012524">
    <property type="protein sequence ID" value="JAG53300.1"/>
    <property type="molecule type" value="Transcribed_RNA"/>
</dbReference>
<feature type="domain" description="Ubiquitin-like" evidence="9">
    <location>
        <begin position="170"/>
        <end position="249"/>
    </location>
</feature>
<evidence type="ECO:0000256" key="4">
    <source>
        <dbReference type="ARBA" id="ARBA00022490"/>
    </source>
</evidence>
<reference evidence="12" key="4">
    <citation type="journal article" date="2016" name="Gigascience">
        <title>De novo construction of an expanded transcriptome assembly for the western tarnished plant bug, Lygus hesperus.</title>
        <authorList>
            <person name="Tassone E.E."/>
            <person name="Geib S.M."/>
            <person name="Hall B."/>
            <person name="Fabrick J.A."/>
            <person name="Brent C.S."/>
            <person name="Hull J.J."/>
        </authorList>
    </citation>
    <scope>NUCLEOTIDE SEQUENCE</scope>
</reference>
<dbReference type="FunFam" id="3.10.20.90:FF:000160">
    <property type="entry name" value="Polyubiquitin-C"/>
    <property type="match status" value="1"/>
</dbReference>
<protein>
    <submittedName>
        <fullName evidence="10">Polyubiquitin-B</fullName>
    </submittedName>
</protein>
<evidence type="ECO:0000256" key="3">
    <source>
        <dbReference type="ARBA" id="ARBA00008430"/>
    </source>
</evidence>
<comment type="subcellular location">
    <subcellularLocation>
        <location evidence="2">Cytoplasm</location>
    </subcellularLocation>
    <subcellularLocation>
        <location evidence="1">Nucleus</location>
    </subcellularLocation>
</comment>
<evidence type="ECO:0000313" key="10">
    <source>
        <dbReference type="EMBL" id="JAG10322.1"/>
    </source>
</evidence>